<dbReference type="Gene3D" id="1.10.1780.10">
    <property type="entry name" value="Clp, N-terminal domain"/>
    <property type="match status" value="1"/>
</dbReference>
<reference evidence="3 4" key="1">
    <citation type="journal article" date="2016" name="Nat. Commun.">
        <title>Thousands of microbial genomes shed light on interconnected biogeochemical processes in an aquifer system.</title>
        <authorList>
            <person name="Anantharaman K."/>
            <person name="Brown C.T."/>
            <person name="Hug L.A."/>
            <person name="Sharon I."/>
            <person name="Castelle C.J."/>
            <person name="Probst A.J."/>
            <person name="Thomas B.C."/>
            <person name="Singh A."/>
            <person name="Wilkins M.J."/>
            <person name="Karaoz U."/>
            <person name="Brodie E.L."/>
            <person name="Williams K.H."/>
            <person name="Hubbard S.S."/>
            <person name="Banfield J.F."/>
        </authorList>
    </citation>
    <scope>NUCLEOTIDE SEQUENCE [LARGE SCALE GENOMIC DNA]</scope>
</reference>
<sequence length="178" mass="20418">MIELENFKGKLSETGQRALSLAIEESQKRGQNYLGTEHLFLALAEVEKSLLFEVMTELRVDPTIIIHALNQHLSISNVYSGEEMKILPNTKNIFKQALDDVHRSGRKVIETTDLLMAIFQDTHAMSAKILRSLGVEPSILVEKITHRVRTREEKGEEFKKKYELPPIIGREAEISWYQ</sequence>
<dbReference type="AlphaFoldDB" id="A0A1F7SE58"/>
<dbReference type="SUPFAM" id="SSF81923">
    <property type="entry name" value="Double Clp-N motif"/>
    <property type="match status" value="1"/>
</dbReference>
<gene>
    <name evidence="3" type="ORF">A3G31_06505</name>
</gene>
<evidence type="ECO:0000259" key="2">
    <source>
        <dbReference type="PROSITE" id="PS51903"/>
    </source>
</evidence>
<keyword evidence="1" id="KW-0677">Repeat</keyword>
<dbReference type="InterPro" id="IPR036628">
    <property type="entry name" value="Clp_N_dom_sf"/>
</dbReference>
<organism evidence="3 4">
    <name type="scientific">Candidatus Schekmanbacteria bacterium RIFCSPLOWO2_12_FULL_38_15</name>
    <dbReference type="NCBI Taxonomy" id="1817883"/>
    <lineage>
        <taxon>Bacteria</taxon>
        <taxon>Candidatus Schekmaniibacteriota</taxon>
    </lineage>
</organism>
<name>A0A1F7SE58_9BACT</name>
<feature type="domain" description="Clp R" evidence="2">
    <location>
        <begin position="8"/>
        <end position="153"/>
    </location>
</feature>
<comment type="caution">
    <text evidence="3">The sequence shown here is derived from an EMBL/GenBank/DDBJ whole genome shotgun (WGS) entry which is preliminary data.</text>
</comment>
<dbReference type="Proteomes" id="UP000178082">
    <property type="component" value="Unassembled WGS sequence"/>
</dbReference>
<evidence type="ECO:0000313" key="3">
    <source>
        <dbReference type="EMBL" id="OGL52066.1"/>
    </source>
</evidence>
<dbReference type="EMBL" id="MGDI01000033">
    <property type="protein sequence ID" value="OGL52066.1"/>
    <property type="molecule type" value="Genomic_DNA"/>
</dbReference>
<proteinExistence type="predicted"/>
<protein>
    <recommendedName>
        <fullName evidence="2">Clp R domain-containing protein</fullName>
    </recommendedName>
</protein>
<dbReference type="STRING" id="1817883.A3G31_06505"/>
<dbReference type="PROSITE" id="PS51903">
    <property type="entry name" value="CLP_R"/>
    <property type="match status" value="1"/>
</dbReference>
<evidence type="ECO:0000256" key="1">
    <source>
        <dbReference type="PROSITE-ProRule" id="PRU01251"/>
    </source>
</evidence>
<dbReference type="InterPro" id="IPR004176">
    <property type="entry name" value="Clp_R_N"/>
</dbReference>
<evidence type="ECO:0000313" key="4">
    <source>
        <dbReference type="Proteomes" id="UP000178082"/>
    </source>
</evidence>
<accession>A0A1F7SE58</accession>
<dbReference type="Pfam" id="PF02861">
    <property type="entry name" value="Clp_N"/>
    <property type="match status" value="1"/>
</dbReference>